<evidence type="ECO:0000313" key="2">
    <source>
        <dbReference type="EMBL" id="KAF7396560.1"/>
    </source>
</evidence>
<evidence type="ECO:0000313" key="3">
    <source>
        <dbReference type="Proteomes" id="UP000614350"/>
    </source>
</evidence>
<protein>
    <submittedName>
        <fullName evidence="2">Uncharacterized protein</fullName>
    </submittedName>
</protein>
<comment type="caution">
    <text evidence="2">The sequence shown here is derived from an EMBL/GenBank/DDBJ whole genome shotgun (WGS) entry which is preliminary data.</text>
</comment>
<organism evidence="2 3">
    <name type="scientific">Vespula vulgaris</name>
    <name type="common">Yellow jacket</name>
    <name type="synonym">Wasp</name>
    <dbReference type="NCBI Taxonomy" id="7454"/>
    <lineage>
        <taxon>Eukaryota</taxon>
        <taxon>Metazoa</taxon>
        <taxon>Ecdysozoa</taxon>
        <taxon>Arthropoda</taxon>
        <taxon>Hexapoda</taxon>
        <taxon>Insecta</taxon>
        <taxon>Pterygota</taxon>
        <taxon>Neoptera</taxon>
        <taxon>Endopterygota</taxon>
        <taxon>Hymenoptera</taxon>
        <taxon>Apocrita</taxon>
        <taxon>Aculeata</taxon>
        <taxon>Vespoidea</taxon>
        <taxon>Vespidae</taxon>
        <taxon>Vespinae</taxon>
        <taxon>Vespula</taxon>
    </lineage>
</organism>
<dbReference type="EMBL" id="JACSEA010000007">
    <property type="protein sequence ID" value="KAF7396560.1"/>
    <property type="molecule type" value="Genomic_DNA"/>
</dbReference>
<feature type="compositionally biased region" description="Low complexity" evidence="1">
    <location>
        <begin position="47"/>
        <end position="67"/>
    </location>
</feature>
<name>A0A834N5J7_VESVU</name>
<gene>
    <name evidence="2" type="ORF">HZH66_007422</name>
</gene>
<dbReference type="AlphaFoldDB" id="A0A834N5J7"/>
<reference evidence="2" key="1">
    <citation type="journal article" date="2020" name="G3 (Bethesda)">
        <title>High-Quality Assemblies for Three Invasive Social Wasps from the &lt;i&gt;Vespula&lt;/i&gt; Genus.</title>
        <authorList>
            <person name="Harrop T.W.R."/>
            <person name="Guhlin J."/>
            <person name="McLaughlin G.M."/>
            <person name="Permina E."/>
            <person name="Stockwell P."/>
            <person name="Gilligan J."/>
            <person name="Le Lec M.F."/>
            <person name="Gruber M.A.M."/>
            <person name="Quinn O."/>
            <person name="Lovegrove M."/>
            <person name="Duncan E.J."/>
            <person name="Remnant E.J."/>
            <person name="Van Eeckhoven J."/>
            <person name="Graham B."/>
            <person name="Knapp R.A."/>
            <person name="Langford K.W."/>
            <person name="Kronenberg Z."/>
            <person name="Press M.O."/>
            <person name="Eacker S.M."/>
            <person name="Wilson-Rankin E.E."/>
            <person name="Purcell J."/>
            <person name="Lester P.J."/>
            <person name="Dearden P.K."/>
        </authorList>
    </citation>
    <scope>NUCLEOTIDE SEQUENCE</scope>
    <source>
        <strain evidence="2">Marl-1</strain>
    </source>
</reference>
<accession>A0A834N5J7</accession>
<evidence type="ECO:0000256" key="1">
    <source>
        <dbReference type="SAM" id="MobiDB-lite"/>
    </source>
</evidence>
<dbReference type="Proteomes" id="UP000614350">
    <property type="component" value="Unassembled WGS sequence"/>
</dbReference>
<proteinExistence type="predicted"/>
<feature type="region of interest" description="Disordered" evidence="1">
    <location>
        <begin position="13"/>
        <end position="67"/>
    </location>
</feature>
<keyword evidence="3" id="KW-1185">Reference proteome</keyword>
<sequence length="115" mass="12248">MFSVENDVTCIASVQDNNHHHDHPSASPLASTQQRQRSSGRSRGRSRATSATAAAPTGAVVSTSTATTTTIDALPPLRTTYASSISRPRATRHAGRCANTRLCFCTSLIIILRIV</sequence>